<evidence type="ECO:0000256" key="8">
    <source>
        <dbReference type="ARBA" id="ARBA00023136"/>
    </source>
</evidence>
<accession>A0ABD2W9N9</accession>
<evidence type="ECO:0000256" key="12">
    <source>
        <dbReference type="ARBA" id="ARBA00043691"/>
    </source>
</evidence>
<feature type="chain" id="PRO_5044845851" description="Multiple inositol polyphosphate phosphatase 1" evidence="14">
    <location>
        <begin position="25"/>
        <end position="435"/>
    </location>
</feature>
<dbReference type="EMBL" id="JBJJXI010000123">
    <property type="protein sequence ID" value="KAL3389404.1"/>
    <property type="molecule type" value="Genomic_DNA"/>
</dbReference>
<name>A0ABD2W9N9_9HYME</name>
<dbReference type="AlphaFoldDB" id="A0ABD2W9N9"/>
<dbReference type="GO" id="GO:0016020">
    <property type="term" value="C:membrane"/>
    <property type="evidence" value="ECO:0007669"/>
    <property type="project" value="UniProtKB-SubCell"/>
</dbReference>
<proteinExistence type="inferred from homology"/>
<dbReference type="SUPFAM" id="SSF53254">
    <property type="entry name" value="Phosphoglycerate mutase-like"/>
    <property type="match status" value="1"/>
</dbReference>
<evidence type="ECO:0000256" key="3">
    <source>
        <dbReference type="ARBA" id="ARBA00012976"/>
    </source>
</evidence>
<dbReference type="Proteomes" id="UP001627154">
    <property type="component" value="Unassembled WGS sequence"/>
</dbReference>
<comment type="catalytic activity">
    <reaction evidence="12">
        <text>1D-myo-inositol hexakisphosphate + H2O = 1D-myo-inositol 1,2,4,5,6-pentakisphosphate + phosphate</text>
        <dbReference type="Rhea" id="RHEA:16989"/>
        <dbReference type="ChEBI" id="CHEBI:15377"/>
        <dbReference type="ChEBI" id="CHEBI:43474"/>
        <dbReference type="ChEBI" id="CHEBI:57798"/>
        <dbReference type="ChEBI" id="CHEBI:58130"/>
        <dbReference type="EC" id="3.1.3.62"/>
    </reaction>
    <physiologicalReaction direction="left-to-right" evidence="12">
        <dbReference type="Rhea" id="RHEA:16990"/>
    </physiologicalReaction>
</comment>
<dbReference type="GO" id="GO:0034417">
    <property type="term" value="F:bisphosphoglycerate 3-phosphatase activity"/>
    <property type="evidence" value="ECO:0007669"/>
    <property type="project" value="UniProtKB-EC"/>
</dbReference>
<sequence length="435" mass="50152">MTTTTTTWGLALLVGLLLINGTAARESDYCYSYESYPYVSMATKTAYQFAHGKARLQPVPYGRMCDQDLQRLRNWRPNPNMIEFNADLLTEQGNEDMRLFAKRLQSYFPELLRTNLYSVSYQSFKFRSTATQRTQASMEAFMEGLFGRVNVIPPEAIPNPDNLLRAYKQCPAWLRGSDINDDETSEKFKFVSGPEYQNLLNNVSSRLGFAYAIHNDSIQLMYDMCRYDKAWNIAELSPWCSVFSKQELMILEYTEDLEEYYKSGPGREVNSKLGCPLLNDMFDHFKNLERGNFNNEPRGIFYFAHSTTLLNLLSSLDIRKDTTPLLSHNYHSMERRRFKTSEIDAFASNLVAVFYRCSELQPNKVMFFLNEQPVYLDGCSVGLCDWEYLKGRFGHEADKCNLDYCYNVASSSFSILQVVYSTIGLVLSMRFLGAL</sequence>
<evidence type="ECO:0000313" key="15">
    <source>
        <dbReference type="EMBL" id="KAL3389404.1"/>
    </source>
</evidence>
<evidence type="ECO:0000256" key="13">
    <source>
        <dbReference type="ARBA" id="ARBA00043832"/>
    </source>
</evidence>
<keyword evidence="16" id="KW-1185">Reference proteome</keyword>
<evidence type="ECO:0000256" key="11">
    <source>
        <dbReference type="ARBA" id="ARBA00043671"/>
    </source>
</evidence>
<comment type="subcellular location">
    <subcellularLocation>
        <location evidence="1">Membrane</location>
    </subcellularLocation>
</comment>
<protein>
    <recommendedName>
        <fullName evidence="5">Multiple inositol polyphosphate phosphatase 1</fullName>
        <ecNumber evidence="4">3.1.3.62</ecNumber>
        <ecNumber evidence="3">3.1.3.80</ecNumber>
    </recommendedName>
    <alternativeName>
        <fullName evidence="9">2,3-bisphosphoglycerate 3-phosphatase</fullName>
    </alternativeName>
</protein>
<comment type="similarity">
    <text evidence="2">Belongs to the histidine acid phosphatase family. MINPP1 subfamily.</text>
</comment>
<comment type="catalytic activity">
    <reaction evidence="11">
        <text>1D-myo-inositol 1,2,4,5,6-pentakisphosphate + H2O = 1D-myo-inositol 1,2,5,6-tetrakisphosphate + phosphate</text>
        <dbReference type="Rhea" id="RHEA:77115"/>
        <dbReference type="ChEBI" id="CHEBI:15377"/>
        <dbReference type="ChEBI" id="CHEBI:43474"/>
        <dbReference type="ChEBI" id="CHEBI:57798"/>
        <dbReference type="ChEBI" id="CHEBI:195535"/>
        <dbReference type="EC" id="3.1.3.62"/>
    </reaction>
    <physiologicalReaction direction="left-to-right" evidence="11">
        <dbReference type="Rhea" id="RHEA:77116"/>
    </physiologicalReaction>
</comment>
<gene>
    <name evidence="15" type="ORF">TKK_015630</name>
</gene>
<dbReference type="PANTHER" id="PTHR20963:SF8">
    <property type="entry name" value="MULTIPLE INOSITOL POLYPHOSPHATE PHOSPHATASE 1"/>
    <property type="match status" value="1"/>
</dbReference>
<dbReference type="EC" id="3.1.3.80" evidence="3"/>
<comment type="caution">
    <text evidence="15">The sequence shown here is derived from an EMBL/GenBank/DDBJ whole genome shotgun (WGS) entry which is preliminary data.</text>
</comment>
<feature type="signal peptide" evidence="14">
    <location>
        <begin position="1"/>
        <end position="24"/>
    </location>
</feature>
<dbReference type="CDD" id="cd07061">
    <property type="entry name" value="HP_HAP_like"/>
    <property type="match status" value="1"/>
</dbReference>
<dbReference type="InterPro" id="IPR029033">
    <property type="entry name" value="His_PPase_superfam"/>
</dbReference>
<keyword evidence="7" id="KW-0378">Hydrolase</keyword>
<evidence type="ECO:0000256" key="10">
    <source>
        <dbReference type="ARBA" id="ARBA00043668"/>
    </source>
</evidence>
<dbReference type="EC" id="3.1.3.62" evidence="4"/>
<comment type="catalytic activity">
    <reaction evidence="13">
        <text>(2R)-2,3-bisphosphoglycerate + H2O = (2R)-2-phosphoglycerate + phosphate</text>
        <dbReference type="Rhea" id="RHEA:27381"/>
        <dbReference type="ChEBI" id="CHEBI:15377"/>
        <dbReference type="ChEBI" id="CHEBI:43474"/>
        <dbReference type="ChEBI" id="CHEBI:58248"/>
        <dbReference type="ChEBI" id="CHEBI:58289"/>
        <dbReference type="EC" id="3.1.3.80"/>
    </reaction>
    <physiologicalReaction direction="left-to-right" evidence="13">
        <dbReference type="Rhea" id="RHEA:27382"/>
    </physiologicalReaction>
</comment>
<keyword evidence="6 14" id="KW-0732">Signal</keyword>
<dbReference type="PANTHER" id="PTHR20963">
    <property type="entry name" value="MULTIPLE INOSITOL POLYPHOSPHATE PHOSPHATASE-RELATED"/>
    <property type="match status" value="1"/>
</dbReference>
<evidence type="ECO:0000313" key="16">
    <source>
        <dbReference type="Proteomes" id="UP001627154"/>
    </source>
</evidence>
<organism evidence="15 16">
    <name type="scientific">Trichogramma kaykai</name>
    <dbReference type="NCBI Taxonomy" id="54128"/>
    <lineage>
        <taxon>Eukaryota</taxon>
        <taxon>Metazoa</taxon>
        <taxon>Ecdysozoa</taxon>
        <taxon>Arthropoda</taxon>
        <taxon>Hexapoda</taxon>
        <taxon>Insecta</taxon>
        <taxon>Pterygota</taxon>
        <taxon>Neoptera</taxon>
        <taxon>Endopterygota</taxon>
        <taxon>Hymenoptera</taxon>
        <taxon>Apocrita</taxon>
        <taxon>Proctotrupomorpha</taxon>
        <taxon>Chalcidoidea</taxon>
        <taxon>Trichogrammatidae</taxon>
        <taxon>Trichogramma</taxon>
    </lineage>
</organism>
<evidence type="ECO:0000256" key="5">
    <source>
        <dbReference type="ARBA" id="ARBA00018097"/>
    </source>
</evidence>
<evidence type="ECO:0000256" key="2">
    <source>
        <dbReference type="ARBA" id="ARBA00008422"/>
    </source>
</evidence>
<evidence type="ECO:0000256" key="14">
    <source>
        <dbReference type="SAM" id="SignalP"/>
    </source>
</evidence>
<evidence type="ECO:0000256" key="7">
    <source>
        <dbReference type="ARBA" id="ARBA00022801"/>
    </source>
</evidence>
<evidence type="ECO:0000256" key="6">
    <source>
        <dbReference type="ARBA" id="ARBA00022729"/>
    </source>
</evidence>
<dbReference type="Gene3D" id="3.40.50.1240">
    <property type="entry name" value="Phosphoglycerate mutase-like"/>
    <property type="match status" value="1"/>
</dbReference>
<evidence type="ECO:0000256" key="4">
    <source>
        <dbReference type="ARBA" id="ARBA00013040"/>
    </source>
</evidence>
<reference evidence="15 16" key="1">
    <citation type="journal article" date="2024" name="bioRxiv">
        <title>A reference genome for Trichogramma kaykai: A tiny desert-dwelling parasitoid wasp with competing sex-ratio distorters.</title>
        <authorList>
            <person name="Culotta J."/>
            <person name="Lindsey A.R."/>
        </authorList>
    </citation>
    <scope>NUCLEOTIDE SEQUENCE [LARGE SCALE GENOMIC DNA]</scope>
    <source>
        <strain evidence="15 16">KSX58</strain>
    </source>
</reference>
<comment type="catalytic activity">
    <reaction evidence="10">
        <text>1D-myo-inositol 1,2,5,6-tetrakisphosphate + H2O = 1D-myo-inositol 1,2,6-trisphosphate + phosphate</text>
        <dbReference type="Rhea" id="RHEA:77119"/>
        <dbReference type="ChEBI" id="CHEBI:15377"/>
        <dbReference type="ChEBI" id="CHEBI:43474"/>
        <dbReference type="ChEBI" id="CHEBI:195535"/>
        <dbReference type="ChEBI" id="CHEBI:195537"/>
        <dbReference type="EC" id="3.1.3.62"/>
    </reaction>
    <physiologicalReaction direction="left-to-right" evidence="10">
        <dbReference type="Rhea" id="RHEA:77120"/>
    </physiologicalReaction>
</comment>
<dbReference type="InterPro" id="IPR000560">
    <property type="entry name" value="His_Pase_clade-2"/>
</dbReference>
<dbReference type="Pfam" id="PF00328">
    <property type="entry name" value="His_Phos_2"/>
    <property type="match status" value="1"/>
</dbReference>
<keyword evidence="8" id="KW-0472">Membrane</keyword>
<evidence type="ECO:0000256" key="1">
    <source>
        <dbReference type="ARBA" id="ARBA00004370"/>
    </source>
</evidence>
<evidence type="ECO:0000256" key="9">
    <source>
        <dbReference type="ARBA" id="ARBA00031642"/>
    </source>
</evidence>